<comment type="function">
    <text evidence="9">Digests double-stranded RNA. Involved in the processing of primary rRNA transcript to yield the immediate precursors to the large and small rRNAs (23S and 16S). Processes some mRNAs, and tRNAs when they are encoded in the rRNA operon. Processes pre-crRNA and tracrRNA of type II CRISPR loci if present in the organism.</text>
</comment>
<keyword evidence="7 9" id="KW-0378">Hydrolase</keyword>
<feature type="binding site" evidence="9">
    <location>
        <position position="157"/>
    </location>
    <ligand>
        <name>Mg(2+)</name>
        <dbReference type="ChEBI" id="CHEBI:18420"/>
    </ligand>
</feature>
<evidence type="ECO:0000256" key="5">
    <source>
        <dbReference type="ARBA" id="ARBA00022722"/>
    </source>
</evidence>
<comment type="subcellular location">
    <subcellularLocation>
        <location evidence="9">Cytoplasm</location>
    </subcellularLocation>
</comment>
<evidence type="ECO:0000256" key="3">
    <source>
        <dbReference type="ARBA" id="ARBA00022552"/>
    </source>
</evidence>
<dbReference type="GO" id="GO:0006364">
    <property type="term" value="P:rRNA processing"/>
    <property type="evidence" value="ECO:0007669"/>
    <property type="project" value="UniProtKB-UniRule"/>
</dbReference>
<keyword evidence="9" id="KW-0963">Cytoplasm</keyword>
<dbReference type="KEGG" id="rml:FF011L_28820"/>
<dbReference type="EMBL" id="CP036262">
    <property type="protein sequence ID" value="QDS94104.1"/>
    <property type="molecule type" value="Genomic_DNA"/>
</dbReference>
<dbReference type="SMART" id="SM00535">
    <property type="entry name" value="RIBOc"/>
    <property type="match status" value="1"/>
</dbReference>
<feature type="active site" evidence="9">
    <location>
        <position position="89"/>
    </location>
</feature>
<dbReference type="Gene3D" id="1.10.1520.10">
    <property type="entry name" value="Ribonuclease III domain"/>
    <property type="match status" value="1"/>
</dbReference>
<dbReference type="PROSITE" id="PS00517">
    <property type="entry name" value="RNASE_3_1"/>
    <property type="match status" value="1"/>
</dbReference>
<evidence type="ECO:0000313" key="14">
    <source>
        <dbReference type="Proteomes" id="UP000320672"/>
    </source>
</evidence>
<dbReference type="PROSITE" id="PS50137">
    <property type="entry name" value="DS_RBD"/>
    <property type="match status" value="1"/>
</dbReference>
<dbReference type="FunFam" id="1.10.1520.10:FF:000001">
    <property type="entry name" value="Ribonuclease 3"/>
    <property type="match status" value="1"/>
</dbReference>
<dbReference type="AlphaFoldDB" id="A0A517MGU5"/>
<comment type="similarity">
    <text evidence="2">Belongs to the ribonuclease III family.</text>
</comment>
<dbReference type="InterPro" id="IPR000999">
    <property type="entry name" value="RNase_III_dom"/>
</dbReference>
<keyword evidence="6 9" id="KW-0255">Endonuclease</keyword>
<dbReference type="SUPFAM" id="SSF69065">
    <property type="entry name" value="RNase III domain-like"/>
    <property type="match status" value="1"/>
</dbReference>
<dbReference type="HAMAP" id="MF_00104">
    <property type="entry name" value="RNase_III"/>
    <property type="match status" value="1"/>
</dbReference>
<feature type="binding site" evidence="9">
    <location>
        <position position="85"/>
    </location>
    <ligand>
        <name>Mg(2+)</name>
        <dbReference type="ChEBI" id="CHEBI:18420"/>
    </ligand>
</feature>
<dbReference type="GO" id="GO:0010468">
    <property type="term" value="P:regulation of gene expression"/>
    <property type="evidence" value="ECO:0007669"/>
    <property type="project" value="TreeGrafter"/>
</dbReference>
<dbReference type="GO" id="GO:0046872">
    <property type="term" value="F:metal ion binding"/>
    <property type="evidence" value="ECO:0007669"/>
    <property type="project" value="UniProtKB-KW"/>
</dbReference>
<feature type="domain" description="DRBM" evidence="11">
    <location>
        <begin position="197"/>
        <end position="266"/>
    </location>
</feature>
<dbReference type="GO" id="GO:0006397">
    <property type="term" value="P:mRNA processing"/>
    <property type="evidence" value="ECO:0007669"/>
    <property type="project" value="UniProtKB-UniRule"/>
</dbReference>
<dbReference type="PANTHER" id="PTHR11207">
    <property type="entry name" value="RIBONUCLEASE III"/>
    <property type="match status" value="1"/>
</dbReference>
<dbReference type="CDD" id="cd10845">
    <property type="entry name" value="DSRM_RNAse_III_family"/>
    <property type="match status" value="1"/>
</dbReference>
<keyword evidence="14" id="KW-1185">Reference proteome</keyword>
<dbReference type="GO" id="GO:0003725">
    <property type="term" value="F:double-stranded RNA binding"/>
    <property type="evidence" value="ECO:0007669"/>
    <property type="project" value="TreeGrafter"/>
</dbReference>
<evidence type="ECO:0000256" key="9">
    <source>
        <dbReference type="HAMAP-Rule" id="MF_00104"/>
    </source>
</evidence>
<reference evidence="13 14" key="1">
    <citation type="submission" date="2019-02" db="EMBL/GenBank/DDBJ databases">
        <title>Deep-cultivation of Planctomycetes and their phenomic and genomic characterization uncovers novel biology.</title>
        <authorList>
            <person name="Wiegand S."/>
            <person name="Jogler M."/>
            <person name="Boedeker C."/>
            <person name="Pinto D."/>
            <person name="Vollmers J."/>
            <person name="Rivas-Marin E."/>
            <person name="Kohn T."/>
            <person name="Peeters S.H."/>
            <person name="Heuer A."/>
            <person name="Rast P."/>
            <person name="Oberbeckmann S."/>
            <person name="Bunk B."/>
            <person name="Jeske O."/>
            <person name="Meyerdierks A."/>
            <person name="Storesund J.E."/>
            <person name="Kallscheuer N."/>
            <person name="Luecker S."/>
            <person name="Lage O.M."/>
            <person name="Pohl T."/>
            <person name="Merkel B.J."/>
            <person name="Hornburger P."/>
            <person name="Mueller R.-W."/>
            <person name="Bruemmer F."/>
            <person name="Labrenz M."/>
            <person name="Spormann A.M."/>
            <person name="Op den Camp H."/>
            <person name="Overmann J."/>
            <person name="Amann R."/>
            <person name="Jetten M.S.M."/>
            <person name="Mascher T."/>
            <person name="Medema M.H."/>
            <person name="Devos D.P."/>
            <person name="Kaster A.-K."/>
            <person name="Ovreas L."/>
            <person name="Rohde M."/>
            <person name="Galperin M.Y."/>
            <person name="Jogler C."/>
        </authorList>
    </citation>
    <scope>NUCLEOTIDE SEQUENCE [LARGE SCALE GENOMIC DNA]</scope>
    <source>
        <strain evidence="13 14">FF011L</strain>
    </source>
</reference>
<comment type="cofactor">
    <cofactor evidence="9">
        <name>Mg(2+)</name>
        <dbReference type="ChEBI" id="CHEBI:18420"/>
    </cofactor>
</comment>
<feature type="binding site" evidence="9">
    <location>
        <position position="160"/>
    </location>
    <ligand>
        <name>Mg(2+)</name>
        <dbReference type="ChEBI" id="CHEBI:18420"/>
    </ligand>
</feature>
<feature type="compositionally biased region" description="Polar residues" evidence="10">
    <location>
        <begin position="1"/>
        <end position="21"/>
    </location>
</feature>
<evidence type="ECO:0000256" key="10">
    <source>
        <dbReference type="SAM" id="MobiDB-lite"/>
    </source>
</evidence>
<keyword evidence="9" id="KW-0699">rRNA-binding</keyword>
<dbReference type="GO" id="GO:0019843">
    <property type="term" value="F:rRNA binding"/>
    <property type="evidence" value="ECO:0007669"/>
    <property type="project" value="UniProtKB-KW"/>
</dbReference>
<feature type="region of interest" description="Disordered" evidence="10">
    <location>
        <begin position="1"/>
        <end position="25"/>
    </location>
</feature>
<dbReference type="Pfam" id="PF14622">
    <property type="entry name" value="Ribonucleas_3_3"/>
    <property type="match status" value="1"/>
</dbReference>
<gene>
    <name evidence="9 13" type="primary">rnc</name>
    <name evidence="13" type="ORF">FF011L_28820</name>
</gene>
<keyword evidence="9" id="KW-0460">Magnesium</keyword>
<keyword evidence="3 9" id="KW-0698">rRNA processing</keyword>
<dbReference type="InterPro" id="IPR014720">
    <property type="entry name" value="dsRBD_dom"/>
</dbReference>
<evidence type="ECO:0000256" key="7">
    <source>
        <dbReference type="ARBA" id="ARBA00022801"/>
    </source>
</evidence>
<dbReference type="Pfam" id="PF00035">
    <property type="entry name" value="dsrm"/>
    <property type="match status" value="1"/>
</dbReference>
<feature type="active site" evidence="9">
    <location>
        <position position="160"/>
    </location>
</feature>
<sequence>MATTDPSLQSDSPSGSANDPSGVTRDQIVDTSAVGNAGTGDEHLEKMAICEERIGYKFENRQLLLEALTHASGAMTRLASNERLEFLGDAILGVVVCQWLFEEFPEASEGELTKIKSAVVSRQSCGQAARQIGLDECLIVGKGVVRNRSFPRSLSSDVFESIVAAVYLDSDLHTARDLIREWMADLLQEAISGQGSNFKSTLQQFAQKELASTPCYRLVTEAGPDHSKTFRVSAAIGEREFVPAWGRNKKEAEQRAAANALAELNDQDIPYGE</sequence>
<dbReference type="Gene3D" id="3.30.160.20">
    <property type="match status" value="1"/>
</dbReference>
<evidence type="ECO:0000259" key="11">
    <source>
        <dbReference type="PROSITE" id="PS50137"/>
    </source>
</evidence>
<keyword evidence="9" id="KW-0479">Metal-binding</keyword>
<comment type="catalytic activity">
    <reaction evidence="1 9">
        <text>Endonucleolytic cleavage to 5'-phosphomonoester.</text>
        <dbReference type="EC" id="3.1.26.3"/>
    </reaction>
</comment>
<keyword evidence="8 9" id="KW-0694">RNA-binding</keyword>
<evidence type="ECO:0000256" key="1">
    <source>
        <dbReference type="ARBA" id="ARBA00000109"/>
    </source>
</evidence>
<organism evidence="13 14">
    <name type="scientific">Roseimaritima multifibrata</name>
    <dbReference type="NCBI Taxonomy" id="1930274"/>
    <lineage>
        <taxon>Bacteria</taxon>
        <taxon>Pseudomonadati</taxon>
        <taxon>Planctomycetota</taxon>
        <taxon>Planctomycetia</taxon>
        <taxon>Pirellulales</taxon>
        <taxon>Pirellulaceae</taxon>
        <taxon>Roseimaritima</taxon>
    </lineage>
</organism>
<dbReference type="GO" id="GO:0005737">
    <property type="term" value="C:cytoplasm"/>
    <property type="evidence" value="ECO:0007669"/>
    <property type="project" value="UniProtKB-SubCell"/>
</dbReference>
<evidence type="ECO:0000256" key="6">
    <source>
        <dbReference type="ARBA" id="ARBA00022759"/>
    </source>
</evidence>
<comment type="subunit">
    <text evidence="9">Homodimer.</text>
</comment>
<keyword evidence="9" id="KW-0819">tRNA processing</keyword>
<evidence type="ECO:0000256" key="2">
    <source>
        <dbReference type="ARBA" id="ARBA00010183"/>
    </source>
</evidence>
<dbReference type="SMART" id="SM00358">
    <property type="entry name" value="DSRM"/>
    <property type="match status" value="1"/>
</dbReference>
<dbReference type="SUPFAM" id="SSF54768">
    <property type="entry name" value="dsRNA-binding domain-like"/>
    <property type="match status" value="1"/>
</dbReference>
<feature type="domain" description="RNase III" evidence="12">
    <location>
        <begin position="47"/>
        <end position="171"/>
    </location>
</feature>
<dbReference type="InterPro" id="IPR011907">
    <property type="entry name" value="RNase_III"/>
</dbReference>
<evidence type="ECO:0000256" key="8">
    <source>
        <dbReference type="ARBA" id="ARBA00022884"/>
    </source>
</evidence>
<dbReference type="Proteomes" id="UP000320672">
    <property type="component" value="Chromosome"/>
</dbReference>
<proteinExistence type="inferred from homology"/>
<evidence type="ECO:0000313" key="13">
    <source>
        <dbReference type="EMBL" id="QDS94104.1"/>
    </source>
</evidence>
<accession>A0A517MGU5</accession>
<evidence type="ECO:0000256" key="4">
    <source>
        <dbReference type="ARBA" id="ARBA00022664"/>
    </source>
</evidence>
<dbReference type="PANTHER" id="PTHR11207:SF0">
    <property type="entry name" value="RIBONUCLEASE 3"/>
    <property type="match status" value="1"/>
</dbReference>
<dbReference type="PROSITE" id="PS50142">
    <property type="entry name" value="RNASE_3_2"/>
    <property type="match status" value="1"/>
</dbReference>
<dbReference type="NCBIfam" id="TIGR02191">
    <property type="entry name" value="RNaseIII"/>
    <property type="match status" value="1"/>
</dbReference>
<dbReference type="EC" id="3.1.26.3" evidence="9"/>
<dbReference type="InterPro" id="IPR036389">
    <property type="entry name" value="RNase_III_sf"/>
</dbReference>
<keyword evidence="5 9" id="KW-0540">Nuclease</keyword>
<evidence type="ECO:0000259" key="12">
    <source>
        <dbReference type="PROSITE" id="PS50142"/>
    </source>
</evidence>
<protein>
    <recommendedName>
        <fullName evidence="9">Ribonuclease 3</fullName>
        <ecNumber evidence="9">3.1.26.3</ecNumber>
    </recommendedName>
    <alternativeName>
        <fullName evidence="9">Ribonuclease III</fullName>
        <shortName evidence="9">RNase III</shortName>
    </alternativeName>
</protein>
<dbReference type="GO" id="GO:0008033">
    <property type="term" value="P:tRNA processing"/>
    <property type="evidence" value="ECO:0007669"/>
    <property type="project" value="UniProtKB-KW"/>
</dbReference>
<name>A0A517MGU5_9BACT</name>
<keyword evidence="4 9" id="KW-0507">mRNA processing</keyword>
<dbReference type="CDD" id="cd00593">
    <property type="entry name" value="RIBOc"/>
    <property type="match status" value="1"/>
</dbReference>
<dbReference type="GO" id="GO:0004525">
    <property type="term" value="F:ribonuclease III activity"/>
    <property type="evidence" value="ECO:0007669"/>
    <property type="project" value="UniProtKB-UniRule"/>
</dbReference>